<dbReference type="PANTHER" id="PTHR43531">
    <property type="entry name" value="PROTEIN ICFG"/>
    <property type="match status" value="1"/>
</dbReference>
<keyword evidence="7 12" id="KW-1133">Transmembrane helix</keyword>
<dbReference type="InterPro" id="IPR013655">
    <property type="entry name" value="PAS_fold_3"/>
</dbReference>
<dbReference type="Gene3D" id="1.10.287.950">
    <property type="entry name" value="Methyl-accepting chemotaxis protein"/>
    <property type="match status" value="1"/>
</dbReference>
<evidence type="ECO:0000256" key="2">
    <source>
        <dbReference type="ARBA" id="ARBA00022475"/>
    </source>
</evidence>
<dbReference type="CDD" id="cd00130">
    <property type="entry name" value="PAS"/>
    <property type="match status" value="1"/>
</dbReference>
<dbReference type="PROSITE" id="PS50111">
    <property type="entry name" value="CHEMOTAXIS_TRANSDUC_2"/>
    <property type="match status" value="1"/>
</dbReference>
<dbReference type="STRING" id="80878.RP29_11905"/>
<dbReference type="FunFam" id="1.10.287.950:FF:000001">
    <property type="entry name" value="Methyl-accepting chemotaxis sensory transducer"/>
    <property type="match status" value="1"/>
</dbReference>
<comment type="subcellular location">
    <subcellularLocation>
        <location evidence="1">Cell inner membrane</location>
        <topology evidence="1">Multi-pass membrane protein</topology>
    </subcellularLocation>
</comment>
<keyword evidence="4" id="KW-0145">Chemotaxis</keyword>
<dbReference type="EMBL" id="JXYQ01000037">
    <property type="protein sequence ID" value="KJA10229.1"/>
    <property type="molecule type" value="Genomic_DNA"/>
</dbReference>
<dbReference type="InterPro" id="IPR004089">
    <property type="entry name" value="MCPsignal_dom"/>
</dbReference>
<keyword evidence="10" id="KW-0807">Transducer</keyword>
<dbReference type="PRINTS" id="PR00260">
    <property type="entry name" value="CHEMTRNSDUCR"/>
</dbReference>
<evidence type="ECO:0000256" key="7">
    <source>
        <dbReference type="ARBA" id="ARBA00022989"/>
    </source>
</evidence>
<dbReference type="InterPro" id="IPR035965">
    <property type="entry name" value="PAS-like_dom_sf"/>
</dbReference>
<dbReference type="NCBIfam" id="TIGR00229">
    <property type="entry name" value="sensory_box"/>
    <property type="match status" value="1"/>
</dbReference>
<dbReference type="InterPro" id="IPR004090">
    <property type="entry name" value="Chemotax_Me-accpt_rcpt"/>
</dbReference>
<evidence type="ECO:0000259" key="13">
    <source>
        <dbReference type="PROSITE" id="PS50111"/>
    </source>
</evidence>
<evidence type="ECO:0000256" key="12">
    <source>
        <dbReference type="SAM" id="Phobius"/>
    </source>
</evidence>
<sequence length="520" mass="56710">MRVNLPVTNNEYDFPADELLMSTTDTKGVLTHCNAAFARVSGFTMEELMGQPHNIIRHPDMPPEAYKDMWSTIGRGRSWTGFVKNRRKNGDFYWTQAHVTPIMRQGKPVGYMSVRTKPTREQVQAAEALYARVKQERESGRQTIRIHAGGVRSTSMWDHLRKRYRTGPTLRLAAMLLPLMLVSLVPGWMGWNDGMAVALHTLAWLVTAGLVLARYHVGMTLPILSLRRLLNGMAAGDLTHREPELPMTHVLGKVMARVQRLQLNIRAVVGDAMEEMERFSGISAEIAQSAQDLSGRAESQASSLEESAAAMEQLSATVENSNEAAQKVVRESRHSSELATQGGQAVAQVSQVVSAIEQSSRKMGQIISTIEGIAFQTNILALNAAVEAARAGEQGRGFAVVAGEVRSLAQRSSEAAKEIQGLINDSATNIKRGAELMQSASQTIDQVVQSVAHVNALMGQMGVAAREQSEGISQVNEAVTLLDRDTQQNAALAEQSAASSRVMSDSAAVLGRTLEVFRVR</sequence>
<dbReference type="OrthoDB" id="9806477at2"/>
<evidence type="ECO:0000256" key="6">
    <source>
        <dbReference type="ARBA" id="ARBA00022692"/>
    </source>
</evidence>
<dbReference type="Gene3D" id="3.30.450.20">
    <property type="entry name" value="PAS domain"/>
    <property type="match status" value="1"/>
</dbReference>
<accession>A0A0D7K8B4</accession>
<dbReference type="AlphaFoldDB" id="A0A0D7K8B4"/>
<proteinExistence type="inferred from homology"/>
<keyword evidence="6 12" id="KW-0812">Transmembrane</keyword>
<dbReference type="Proteomes" id="UP000032566">
    <property type="component" value="Unassembled WGS sequence"/>
</dbReference>
<evidence type="ECO:0000256" key="4">
    <source>
        <dbReference type="ARBA" id="ARBA00022500"/>
    </source>
</evidence>
<name>A0A0D7K8B4_9BURK</name>
<evidence type="ECO:0000256" key="8">
    <source>
        <dbReference type="ARBA" id="ARBA00023136"/>
    </source>
</evidence>
<evidence type="ECO:0000256" key="10">
    <source>
        <dbReference type="PROSITE-ProRule" id="PRU00284"/>
    </source>
</evidence>
<dbReference type="FunFam" id="3.30.450.20:FF:000046">
    <property type="entry name" value="Aerotaxis sensor receptor"/>
    <property type="match status" value="1"/>
</dbReference>
<dbReference type="SUPFAM" id="SSF55785">
    <property type="entry name" value="PYP-like sensor domain (PAS domain)"/>
    <property type="match status" value="1"/>
</dbReference>
<feature type="domain" description="PAS" evidence="14">
    <location>
        <begin position="25"/>
        <end position="60"/>
    </location>
</feature>
<evidence type="ECO:0000313" key="15">
    <source>
        <dbReference type="EMBL" id="KJA10229.1"/>
    </source>
</evidence>
<dbReference type="InterPro" id="IPR001610">
    <property type="entry name" value="PAC"/>
</dbReference>
<dbReference type="InterPro" id="IPR000014">
    <property type="entry name" value="PAS"/>
</dbReference>
<dbReference type="GO" id="GO:0007165">
    <property type="term" value="P:signal transduction"/>
    <property type="evidence" value="ECO:0007669"/>
    <property type="project" value="UniProtKB-KW"/>
</dbReference>
<evidence type="ECO:0000256" key="1">
    <source>
        <dbReference type="ARBA" id="ARBA00004429"/>
    </source>
</evidence>
<organism evidence="15 16">
    <name type="scientific">Acidovorax temperans</name>
    <dbReference type="NCBI Taxonomy" id="80878"/>
    <lineage>
        <taxon>Bacteria</taxon>
        <taxon>Pseudomonadati</taxon>
        <taxon>Pseudomonadota</taxon>
        <taxon>Betaproteobacteria</taxon>
        <taxon>Burkholderiales</taxon>
        <taxon>Comamonadaceae</taxon>
        <taxon>Acidovorax</taxon>
    </lineage>
</organism>
<evidence type="ECO:0000256" key="9">
    <source>
        <dbReference type="ARBA" id="ARBA00029447"/>
    </source>
</evidence>
<evidence type="ECO:0000256" key="5">
    <source>
        <dbReference type="ARBA" id="ARBA00022519"/>
    </source>
</evidence>
<comment type="similarity">
    <text evidence="9">Belongs to the methyl-accepting chemotaxis (MCP) protein family.</text>
</comment>
<feature type="transmembrane region" description="Helical" evidence="12">
    <location>
        <begin position="197"/>
        <end position="217"/>
    </location>
</feature>
<feature type="domain" description="Methyl-accepting transducer" evidence="13">
    <location>
        <begin position="275"/>
        <end position="504"/>
    </location>
</feature>
<keyword evidence="16" id="KW-1185">Reference proteome</keyword>
<dbReference type="PATRIC" id="fig|80878.5.peg.2064"/>
<dbReference type="GO" id="GO:0004888">
    <property type="term" value="F:transmembrane signaling receptor activity"/>
    <property type="evidence" value="ECO:0007669"/>
    <property type="project" value="InterPro"/>
</dbReference>
<dbReference type="GO" id="GO:0005886">
    <property type="term" value="C:plasma membrane"/>
    <property type="evidence" value="ECO:0007669"/>
    <property type="project" value="UniProtKB-SubCell"/>
</dbReference>
<dbReference type="Pfam" id="PF00015">
    <property type="entry name" value="MCPsignal"/>
    <property type="match status" value="1"/>
</dbReference>
<dbReference type="CDD" id="cd11386">
    <property type="entry name" value="MCP_signal"/>
    <property type="match status" value="1"/>
</dbReference>
<dbReference type="GO" id="GO:0052131">
    <property type="term" value="P:positive aerotaxis"/>
    <property type="evidence" value="ECO:0007669"/>
    <property type="project" value="UniProtKB-ARBA"/>
</dbReference>
<evidence type="ECO:0000313" key="16">
    <source>
        <dbReference type="Proteomes" id="UP000032566"/>
    </source>
</evidence>
<keyword evidence="3" id="KW-0488">Methylation</keyword>
<dbReference type="SUPFAM" id="SSF58104">
    <property type="entry name" value="Methyl-accepting chemotaxis protein (MCP) signaling domain"/>
    <property type="match status" value="1"/>
</dbReference>
<dbReference type="SMART" id="SM00283">
    <property type="entry name" value="MA"/>
    <property type="match status" value="1"/>
</dbReference>
<dbReference type="PANTHER" id="PTHR43531:SF7">
    <property type="entry name" value="AEROTAXIS RECEPTOR"/>
    <property type="match status" value="1"/>
</dbReference>
<keyword evidence="2" id="KW-1003">Cell membrane</keyword>
<keyword evidence="8 12" id="KW-0472">Membrane</keyword>
<dbReference type="SMART" id="SM00086">
    <property type="entry name" value="PAC"/>
    <property type="match status" value="1"/>
</dbReference>
<keyword evidence="5" id="KW-0997">Cell inner membrane</keyword>
<feature type="transmembrane region" description="Helical" evidence="12">
    <location>
        <begin position="170"/>
        <end position="191"/>
    </location>
</feature>
<reference evidence="15 16" key="1">
    <citation type="submission" date="2014-12" db="EMBL/GenBank/DDBJ databases">
        <title>Isolation of bacteria from lake water.</title>
        <authorList>
            <person name="Sheng K.-Y."/>
            <person name="Chin P.-S."/>
            <person name="Chan K.-G."/>
            <person name="Tan G.S."/>
        </authorList>
    </citation>
    <scope>NUCLEOTIDE SEQUENCE [LARGE SCALE GENOMIC DNA]</scope>
    <source>
        <strain evidence="15 16">KY4</strain>
    </source>
</reference>
<evidence type="ECO:0000256" key="11">
    <source>
        <dbReference type="SAM" id="MobiDB-lite"/>
    </source>
</evidence>
<protein>
    <submittedName>
        <fullName evidence="15">Chemotaxis protein</fullName>
    </submittedName>
</protein>
<dbReference type="RefSeq" id="WP_044398721.1">
    <property type="nucleotide sequence ID" value="NZ_JXYQ01000037.1"/>
</dbReference>
<comment type="caution">
    <text evidence="15">The sequence shown here is derived from an EMBL/GenBank/DDBJ whole genome shotgun (WGS) entry which is preliminary data.</text>
</comment>
<evidence type="ECO:0000256" key="3">
    <source>
        <dbReference type="ARBA" id="ARBA00022481"/>
    </source>
</evidence>
<feature type="region of interest" description="Disordered" evidence="11">
    <location>
        <begin position="321"/>
        <end position="341"/>
    </location>
</feature>
<dbReference type="PROSITE" id="PS50112">
    <property type="entry name" value="PAS"/>
    <property type="match status" value="1"/>
</dbReference>
<evidence type="ECO:0000259" key="14">
    <source>
        <dbReference type="PROSITE" id="PS50112"/>
    </source>
</evidence>
<dbReference type="InterPro" id="IPR051310">
    <property type="entry name" value="MCP_chemotaxis"/>
</dbReference>
<gene>
    <name evidence="15" type="ORF">RP29_11905</name>
</gene>
<dbReference type="Pfam" id="PF08447">
    <property type="entry name" value="PAS_3"/>
    <property type="match status" value="1"/>
</dbReference>